<dbReference type="AlphaFoldDB" id="X1G286"/>
<reference evidence="1" key="1">
    <citation type="journal article" date="2014" name="Front. Microbiol.">
        <title>High frequency of phylogenetically diverse reductive dehalogenase-homologous genes in deep subseafloor sedimentary metagenomes.</title>
        <authorList>
            <person name="Kawai M."/>
            <person name="Futagami T."/>
            <person name="Toyoda A."/>
            <person name="Takaki Y."/>
            <person name="Nishi S."/>
            <person name="Hori S."/>
            <person name="Arai W."/>
            <person name="Tsubouchi T."/>
            <person name="Morono Y."/>
            <person name="Uchiyama I."/>
            <person name="Ito T."/>
            <person name="Fujiyama A."/>
            <person name="Inagaki F."/>
            <person name="Takami H."/>
        </authorList>
    </citation>
    <scope>NUCLEOTIDE SEQUENCE</scope>
    <source>
        <strain evidence="1">Expedition CK06-06</strain>
    </source>
</reference>
<comment type="caution">
    <text evidence="1">The sequence shown here is derived from an EMBL/GenBank/DDBJ whole genome shotgun (WGS) entry which is preliminary data.</text>
</comment>
<name>X1G286_9ZZZZ</name>
<feature type="non-terminal residue" evidence="1">
    <location>
        <position position="92"/>
    </location>
</feature>
<dbReference type="EMBL" id="BARU01016686">
    <property type="protein sequence ID" value="GAH51367.1"/>
    <property type="molecule type" value="Genomic_DNA"/>
</dbReference>
<accession>X1G286</accession>
<protein>
    <submittedName>
        <fullName evidence="1">Uncharacterized protein</fullName>
    </submittedName>
</protein>
<gene>
    <name evidence="1" type="ORF">S03H2_27723</name>
</gene>
<evidence type="ECO:0000313" key="1">
    <source>
        <dbReference type="EMBL" id="GAH51367.1"/>
    </source>
</evidence>
<proteinExistence type="predicted"/>
<organism evidence="1">
    <name type="scientific">marine sediment metagenome</name>
    <dbReference type="NCBI Taxonomy" id="412755"/>
    <lineage>
        <taxon>unclassified sequences</taxon>
        <taxon>metagenomes</taxon>
        <taxon>ecological metagenomes</taxon>
    </lineage>
</organism>
<sequence length="92" mass="10296">MLLIKEVESTGITIEGPEFNEATAFRTGIIAFEGVYVNKSYSNAFKLENPSDYSWDINQNGDLVVSGLNYTEGDMFKVAYYAYDPVNVIHSL</sequence>